<evidence type="ECO:0000313" key="1">
    <source>
        <dbReference type="EMBL" id="MEC3863164.1"/>
    </source>
</evidence>
<keyword evidence="2" id="KW-1185">Reference proteome</keyword>
<organism evidence="1 2">
    <name type="scientific">Mesobacterium hydrothermale</name>
    <dbReference type="NCBI Taxonomy" id="3111907"/>
    <lineage>
        <taxon>Bacteria</taxon>
        <taxon>Pseudomonadati</taxon>
        <taxon>Pseudomonadota</taxon>
        <taxon>Alphaproteobacteria</taxon>
        <taxon>Rhodobacterales</taxon>
        <taxon>Roseobacteraceae</taxon>
        <taxon>Mesobacterium</taxon>
    </lineage>
</organism>
<gene>
    <name evidence="1" type="ORF">VK792_17865</name>
</gene>
<evidence type="ECO:0000313" key="2">
    <source>
        <dbReference type="Proteomes" id="UP001348149"/>
    </source>
</evidence>
<dbReference type="Proteomes" id="UP001348149">
    <property type="component" value="Unassembled WGS sequence"/>
</dbReference>
<protein>
    <submittedName>
        <fullName evidence="1">Glycine zipper family protein</fullName>
    </submittedName>
</protein>
<name>A0ABU6HL41_9RHOB</name>
<dbReference type="RefSeq" id="WP_326299232.1">
    <property type="nucleotide sequence ID" value="NZ_JAYLLH010000039.1"/>
</dbReference>
<reference evidence="1 2" key="1">
    <citation type="submission" date="2024-01" db="EMBL/GenBank/DDBJ databases">
        <title>Mesobacterium rodlantinim sp. nov., isolated from shallow sea hydrothermal systems off Kueishantao Island.</title>
        <authorList>
            <person name="Su Z."/>
            <person name="Tang K."/>
        </authorList>
    </citation>
    <scope>NUCLEOTIDE SEQUENCE [LARGE SCALE GENOMIC DNA]</scope>
    <source>
        <strain evidence="1 2">TK19101</strain>
    </source>
</reference>
<dbReference type="PROSITE" id="PS51257">
    <property type="entry name" value="PROKAR_LIPOPROTEIN"/>
    <property type="match status" value="1"/>
</dbReference>
<sequence>MKPQFFGLLGTVSLLAACADTGANYTPILDGAPTAAYQADLAECRALARDQRQFDQETAGAAVLGAGAGALLGAADDDGTALGGAVAGALAGGVAGIANSAERRQAIVIECLRGRGHHVVG</sequence>
<comment type="caution">
    <text evidence="1">The sequence shown here is derived from an EMBL/GenBank/DDBJ whole genome shotgun (WGS) entry which is preliminary data.</text>
</comment>
<accession>A0ABU6HL41</accession>
<dbReference type="EMBL" id="JAYLLH010000039">
    <property type="protein sequence ID" value="MEC3863164.1"/>
    <property type="molecule type" value="Genomic_DNA"/>
</dbReference>
<proteinExistence type="predicted"/>